<dbReference type="GO" id="GO:0008270">
    <property type="term" value="F:zinc ion binding"/>
    <property type="evidence" value="ECO:0007669"/>
    <property type="project" value="UniProtKB-KW"/>
</dbReference>
<evidence type="ECO:0000259" key="11">
    <source>
        <dbReference type="PROSITE" id="PS50158"/>
    </source>
</evidence>
<evidence type="ECO:0000256" key="5">
    <source>
        <dbReference type="ARBA" id="ARBA00022833"/>
    </source>
</evidence>
<evidence type="ECO:0000256" key="8">
    <source>
        <dbReference type="SAM" id="MobiDB-lite"/>
    </source>
</evidence>
<feature type="coiled-coil region" evidence="7">
    <location>
        <begin position="146"/>
        <end position="361"/>
    </location>
</feature>
<sequence>MQNNRPVLVSCKRLRTELNRFRKIHITSDDSFTLGRGLHNTLVIPSLVISRSHCKFRKENCGWVIEDSSACGIEVNGVKVGKGNSKNLINDDIVRLDALQEFVYKFIWPHNDIAKRIKFEKDENSSILDDVKIKFEESQNIEMQHIEDKIQKQKQLQVANKLLQDQLYAKKNIKVEELERSFGVQIENLKGEKNEVQMQKILLIKERDAQISSLKKEMDTKINKLMDQIKMHNETEAELAIENNSLKTKLQKEREEFLAELDKENTSKHELLDRLHQKIKEQEEQRLKEKQELENEFRIETEKLRLAKDQEMLALVELNKQRELELLEEHKKIKQRLEKEISDMKKESKNAEIQLLHKEENVSQAPSAQMRVVGMETEHQETKNGVSDENPAMAGPSYESSKPLADIGQMMETELQCSICAEIFICPVMLSCGHTFCKYCINLWKKNKKDCPICRTPIKYESRSIVVDSFIEKILPNLSEEMKKKREESLKIREEEETLPSPGASAQNSRRATAESESEAQWDDTEGEEFPSSEGDATDVFDDYYIFRPSILDQYYSSARDSHGGSDFNSDPDSDDDVTTGSNSCRRRRQRVPGTSGSYYGGYGRCYRCGAKGHWAPGCPNRL</sequence>
<comment type="caution">
    <text evidence="12">The sequence shown here is derived from an EMBL/GenBank/DDBJ whole genome shotgun (WGS) entry which is preliminary data.</text>
</comment>
<evidence type="ECO:0000256" key="4">
    <source>
        <dbReference type="ARBA" id="ARBA00022771"/>
    </source>
</evidence>
<feature type="domain" description="FHA" evidence="9">
    <location>
        <begin position="32"/>
        <end position="80"/>
    </location>
</feature>
<dbReference type="PROSITE" id="PS50158">
    <property type="entry name" value="ZF_CCHC"/>
    <property type="match status" value="1"/>
</dbReference>
<dbReference type="InterPro" id="IPR000253">
    <property type="entry name" value="FHA_dom"/>
</dbReference>
<dbReference type="InterPro" id="IPR017907">
    <property type="entry name" value="Znf_RING_CS"/>
</dbReference>
<dbReference type="Gene3D" id="2.60.200.20">
    <property type="match status" value="1"/>
</dbReference>
<dbReference type="SMART" id="SM00343">
    <property type="entry name" value="ZnF_C2HC"/>
    <property type="match status" value="1"/>
</dbReference>
<dbReference type="InterPro" id="IPR013083">
    <property type="entry name" value="Znf_RING/FYVE/PHD"/>
</dbReference>
<comment type="similarity">
    <text evidence="1">Belongs to the CHFR family.</text>
</comment>
<dbReference type="GO" id="GO:0003676">
    <property type="term" value="F:nucleic acid binding"/>
    <property type="evidence" value="ECO:0007669"/>
    <property type="project" value="InterPro"/>
</dbReference>
<feature type="domain" description="RING-type" evidence="10">
    <location>
        <begin position="417"/>
        <end position="455"/>
    </location>
</feature>
<accession>A0A9P0XJT1</accession>
<dbReference type="CDD" id="cd00060">
    <property type="entry name" value="FHA"/>
    <property type="match status" value="1"/>
</dbReference>
<dbReference type="Pfam" id="PF00498">
    <property type="entry name" value="FHA"/>
    <property type="match status" value="1"/>
</dbReference>
<dbReference type="PROSITE" id="PS50089">
    <property type="entry name" value="ZF_RING_2"/>
    <property type="match status" value="1"/>
</dbReference>
<dbReference type="PROSITE" id="PS50006">
    <property type="entry name" value="FHA_DOMAIN"/>
    <property type="match status" value="1"/>
</dbReference>
<keyword evidence="13" id="KW-1185">Reference proteome</keyword>
<dbReference type="SUPFAM" id="SSF49879">
    <property type="entry name" value="SMAD/FHA domain"/>
    <property type="match status" value="1"/>
</dbReference>
<dbReference type="SMART" id="SM00240">
    <property type="entry name" value="FHA"/>
    <property type="match status" value="1"/>
</dbReference>
<dbReference type="SMART" id="SM00184">
    <property type="entry name" value="RING"/>
    <property type="match status" value="1"/>
</dbReference>
<dbReference type="AlphaFoldDB" id="A0A9P0XJT1"/>
<evidence type="ECO:0000256" key="2">
    <source>
        <dbReference type="ARBA" id="ARBA00017908"/>
    </source>
</evidence>
<evidence type="ECO:0000313" key="13">
    <source>
        <dbReference type="Proteomes" id="UP001152562"/>
    </source>
</evidence>
<dbReference type="EMBL" id="CALOZG010000085">
    <property type="protein sequence ID" value="CAH4037744.1"/>
    <property type="molecule type" value="Genomic_DNA"/>
</dbReference>
<feature type="region of interest" description="Disordered" evidence="8">
    <location>
        <begin position="558"/>
        <end position="593"/>
    </location>
</feature>
<keyword evidence="3" id="KW-0479">Metal-binding</keyword>
<dbReference type="InterPro" id="IPR008984">
    <property type="entry name" value="SMAD_FHA_dom_sf"/>
</dbReference>
<evidence type="ECO:0000259" key="10">
    <source>
        <dbReference type="PROSITE" id="PS50089"/>
    </source>
</evidence>
<evidence type="ECO:0000259" key="9">
    <source>
        <dbReference type="PROSITE" id="PS50006"/>
    </source>
</evidence>
<dbReference type="Proteomes" id="UP001152562">
    <property type="component" value="Unassembled WGS sequence"/>
</dbReference>
<organism evidence="12 13">
    <name type="scientific">Pieris brassicae</name>
    <name type="common">White butterfly</name>
    <name type="synonym">Large white butterfly</name>
    <dbReference type="NCBI Taxonomy" id="7116"/>
    <lineage>
        <taxon>Eukaryota</taxon>
        <taxon>Metazoa</taxon>
        <taxon>Ecdysozoa</taxon>
        <taxon>Arthropoda</taxon>
        <taxon>Hexapoda</taxon>
        <taxon>Insecta</taxon>
        <taxon>Pterygota</taxon>
        <taxon>Neoptera</taxon>
        <taxon>Endopterygota</taxon>
        <taxon>Lepidoptera</taxon>
        <taxon>Glossata</taxon>
        <taxon>Ditrysia</taxon>
        <taxon>Papilionoidea</taxon>
        <taxon>Pieridae</taxon>
        <taxon>Pierinae</taxon>
        <taxon>Pieris</taxon>
    </lineage>
</organism>
<dbReference type="SUPFAM" id="SSF57850">
    <property type="entry name" value="RING/U-box"/>
    <property type="match status" value="1"/>
</dbReference>
<feature type="domain" description="CCHC-type" evidence="11">
    <location>
        <begin position="605"/>
        <end position="621"/>
    </location>
</feature>
<evidence type="ECO:0000256" key="1">
    <source>
        <dbReference type="ARBA" id="ARBA00005797"/>
    </source>
</evidence>
<keyword evidence="7" id="KW-0175">Coiled coil</keyword>
<evidence type="ECO:0000256" key="7">
    <source>
        <dbReference type="SAM" id="Coils"/>
    </source>
</evidence>
<feature type="region of interest" description="Disordered" evidence="8">
    <location>
        <begin position="380"/>
        <end position="401"/>
    </location>
</feature>
<proteinExistence type="inferred from homology"/>
<evidence type="ECO:0000313" key="12">
    <source>
        <dbReference type="EMBL" id="CAH4037744.1"/>
    </source>
</evidence>
<dbReference type="InterPro" id="IPR036875">
    <property type="entry name" value="Znf_CCHC_sf"/>
</dbReference>
<feature type="region of interest" description="Disordered" evidence="8">
    <location>
        <begin position="489"/>
        <end position="537"/>
    </location>
</feature>
<name>A0A9P0XJT1_PIEBR</name>
<dbReference type="InterPro" id="IPR001841">
    <property type="entry name" value="Znf_RING"/>
</dbReference>
<dbReference type="Pfam" id="PF13920">
    <property type="entry name" value="zf-C3HC4_3"/>
    <property type="match status" value="1"/>
</dbReference>
<dbReference type="SUPFAM" id="SSF57756">
    <property type="entry name" value="Retrovirus zinc finger-like domains"/>
    <property type="match status" value="1"/>
</dbReference>
<dbReference type="Gene3D" id="3.30.40.10">
    <property type="entry name" value="Zinc/RING finger domain, C3HC4 (zinc finger)"/>
    <property type="match status" value="1"/>
</dbReference>
<feature type="compositionally biased region" description="Acidic residues" evidence="8">
    <location>
        <begin position="516"/>
        <end position="537"/>
    </location>
</feature>
<keyword evidence="5" id="KW-0862">Zinc</keyword>
<reference evidence="12" key="1">
    <citation type="submission" date="2022-05" db="EMBL/GenBank/DDBJ databases">
        <authorList>
            <person name="Okamura Y."/>
        </authorList>
    </citation>
    <scope>NUCLEOTIDE SEQUENCE</scope>
</reference>
<dbReference type="PROSITE" id="PS00518">
    <property type="entry name" value="ZF_RING_1"/>
    <property type="match status" value="1"/>
</dbReference>
<protein>
    <recommendedName>
        <fullName evidence="2">E3 ubiquitin-protein ligase CHFR</fullName>
    </recommendedName>
</protein>
<dbReference type="InterPro" id="IPR001878">
    <property type="entry name" value="Znf_CCHC"/>
</dbReference>
<evidence type="ECO:0000256" key="3">
    <source>
        <dbReference type="ARBA" id="ARBA00022723"/>
    </source>
</evidence>
<gene>
    <name evidence="12" type="ORF">PIBRA_LOCUS13379</name>
</gene>
<keyword evidence="4 6" id="KW-0863">Zinc-finger</keyword>
<dbReference type="PANTHER" id="PTHR23327">
    <property type="entry name" value="RING FINGER PROTEIN 127"/>
    <property type="match status" value="1"/>
</dbReference>
<evidence type="ECO:0000256" key="6">
    <source>
        <dbReference type="PROSITE-ProRule" id="PRU00047"/>
    </source>
</evidence>